<feature type="transmembrane region" description="Helical" evidence="14">
    <location>
        <begin position="305"/>
        <end position="330"/>
    </location>
</feature>
<dbReference type="GO" id="GO:0015193">
    <property type="term" value="F:L-proline transmembrane transporter activity"/>
    <property type="evidence" value="ECO:0007669"/>
    <property type="project" value="TreeGrafter"/>
</dbReference>
<keyword evidence="14" id="KW-0029">Amino-acid transport</keyword>
<keyword evidence="10 14" id="KW-0472">Membrane</keyword>
<reference evidence="15" key="2">
    <citation type="submission" date="2006-05" db="EMBL/GenBank/DDBJ databases">
        <title>Sequencing of the draft genome and assembly of Desulfuromonas acetoxidans DSM 684.</title>
        <authorList>
            <consortium name="US DOE Joint Genome Institute (JGI-PGF)"/>
            <person name="Copeland A."/>
            <person name="Lucas S."/>
            <person name="Lapidus A."/>
            <person name="Barry K."/>
            <person name="Detter J.C."/>
            <person name="Glavina del Rio T."/>
            <person name="Hammon N."/>
            <person name="Israni S."/>
            <person name="Dalin E."/>
            <person name="Tice H."/>
            <person name="Bruce D."/>
            <person name="Pitluck S."/>
            <person name="Richardson P."/>
        </authorList>
    </citation>
    <scope>NUCLEOTIDE SEQUENCE [LARGE SCALE GENOMIC DNA]</scope>
    <source>
        <strain evidence="15">DSM 684</strain>
    </source>
</reference>
<feature type="transmembrane region" description="Helical" evidence="14">
    <location>
        <begin position="159"/>
        <end position="181"/>
    </location>
</feature>
<keyword evidence="16" id="KW-1185">Reference proteome</keyword>
<evidence type="ECO:0000256" key="2">
    <source>
        <dbReference type="ARBA" id="ARBA00006434"/>
    </source>
</evidence>
<dbReference type="InterPro" id="IPR011851">
    <property type="entry name" value="Na/Pro_symporter"/>
</dbReference>
<gene>
    <name evidence="15" type="ORF">Dace_1116</name>
</gene>
<dbReference type="InterPro" id="IPR050277">
    <property type="entry name" value="Sodium:Solute_Symporter"/>
</dbReference>
<keyword evidence="7 14" id="KW-1133">Transmembrane helix</keyword>
<dbReference type="Pfam" id="PF00474">
    <property type="entry name" value="SSF"/>
    <property type="match status" value="1"/>
</dbReference>
<dbReference type="CDD" id="cd11475">
    <property type="entry name" value="SLC5sbd_PutP"/>
    <property type="match status" value="1"/>
</dbReference>
<comment type="similarity">
    <text evidence="2 13">Belongs to the sodium:solute symporter (SSF) (TC 2.A.21) family.</text>
</comment>
<evidence type="ECO:0000256" key="6">
    <source>
        <dbReference type="ARBA" id="ARBA00022847"/>
    </source>
</evidence>
<evidence type="ECO:0000256" key="3">
    <source>
        <dbReference type="ARBA" id="ARBA00022448"/>
    </source>
</evidence>
<dbReference type="PANTHER" id="PTHR48086:SF3">
    <property type="entry name" value="SODIUM_PROLINE SYMPORTER"/>
    <property type="match status" value="1"/>
</dbReference>
<feature type="transmembrane region" description="Helical" evidence="14">
    <location>
        <begin position="62"/>
        <end position="85"/>
    </location>
</feature>
<feature type="transmembrane region" description="Helical" evidence="14">
    <location>
        <begin position="188"/>
        <end position="206"/>
    </location>
</feature>
<dbReference type="GO" id="GO:0031402">
    <property type="term" value="F:sodium ion binding"/>
    <property type="evidence" value="ECO:0007669"/>
    <property type="project" value="UniProtKB-UniRule"/>
</dbReference>
<feature type="transmembrane region" description="Helical" evidence="14">
    <location>
        <begin position="7"/>
        <end position="22"/>
    </location>
</feature>
<evidence type="ECO:0000256" key="14">
    <source>
        <dbReference type="RuleBase" id="RU366012"/>
    </source>
</evidence>
<evidence type="ECO:0000256" key="9">
    <source>
        <dbReference type="ARBA" id="ARBA00023065"/>
    </source>
</evidence>
<keyword evidence="9 14" id="KW-0406">Ion transport</keyword>
<dbReference type="Proteomes" id="UP000005695">
    <property type="component" value="Unassembled WGS sequence"/>
</dbReference>
<keyword evidence="8 14" id="KW-0915">Sodium</keyword>
<dbReference type="NCBIfam" id="TIGR02121">
    <property type="entry name" value="Na_Pro_sym"/>
    <property type="match status" value="1"/>
</dbReference>
<feature type="transmembrane region" description="Helical" evidence="14">
    <location>
        <begin position="226"/>
        <end position="247"/>
    </location>
</feature>
<evidence type="ECO:0000256" key="1">
    <source>
        <dbReference type="ARBA" id="ARBA00004651"/>
    </source>
</evidence>
<dbReference type="Gene3D" id="1.20.1730.10">
    <property type="entry name" value="Sodium/glucose cotransporter"/>
    <property type="match status" value="1"/>
</dbReference>
<proteinExistence type="inferred from homology"/>
<dbReference type="GO" id="GO:0005298">
    <property type="term" value="F:proline:sodium symporter activity"/>
    <property type="evidence" value="ECO:0007669"/>
    <property type="project" value="UniProtKB-UniRule"/>
</dbReference>
<evidence type="ECO:0000313" key="15">
    <source>
        <dbReference type="EMBL" id="EAT15039.1"/>
    </source>
</evidence>
<evidence type="ECO:0000256" key="5">
    <source>
        <dbReference type="ARBA" id="ARBA00022692"/>
    </source>
</evidence>
<comment type="catalytic activity">
    <reaction evidence="12">
        <text>L-proline(in) + Na(+)(in) = L-proline(out) + Na(+)(out)</text>
        <dbReference type="Rhea" id="RHEA:28967"/>
        <dbReference type="ChEBI" id="CHEBI:29101"/>
        <dbReference type="ChEBI" id="CHEBI:60039"/>
    </reaction>
</comment>
<organism evidence="15 16">
    <name type="scientific">Desulfuromonas acetoxidans (strain DSM 684 / 11070)</name>
    <dbReference type="NCBI Taxonomy" id="281689"/>
    <lineage>
        <taxon>Bacteria</taxon>
        <taxon>Pseudomonadati</taxon>
        <taxon>Thermodesulfobacteriota</taxon>
        <taxon>Desulfuromonadia</taxon>
        <taxon>Desulfuromonadales</taxon>
        <taxon>Desulfuromonadaceae</taxon>
        <taxon>Desulfuromonas</taxon>
    </lineage>
</organism>
<dbReference type="NCBIfam" id="TIGR00813">
    <property type="entry name" value="sss"/>
    <property type="match status" value="1"/>
</dbReference>
<dbReference type="EMBL" id="AAEW02000014">
    <property type="protein sequence ID" value="EAT15039.1"/>
    <property type="molecule type" value="Genomic_DNA"/>
</dbReference>
<accession>Q1JXV4</accession>
<dbReference type="RefSeq" id="WP_006001600.1">
    <property type="nucleotide sequence ID" value="NZ_AAEW02000014.1"/>
</dbReference>
<keyword evidence="4 14" id="KW-1003">Cell membrane</keyword>
<dbReference type="InterPro" id="IPR038377">
    <property type="entry name" value="Na/Glc_symporter_sf"/>
</dbReference>
<protein>
    <recommendedName>
        <fullName evidence="14">Sodium/proline symporter</fullName>
    </recommendedName>
    <alternativeName>
        <fullName evidence="14">Proline permease</fullName>
    </alternativeName>
</protein>
<dbReference type="PROSITE" id="PS50283">
    <property type="entry name" value="NA_SOLUT_SYMP_3"/>
    <property type="match status" value="1"/>
</dbReference>
<feature type="transmembrane region" description="Helical" evidence="14">
    <location>
        <begin position="391"/>
        <end position="411"/>
    </location>
</feature>
<feature type="transmembrane region" description="Helical" evidence="14">
    <location>
        <begin position="443"/>
        <end position="466"/>
    </location>
</feature>
<dbReference type="PANTHER" id="PTHR48086">
    <property type="entry name" value="SODIUM/PROLINE SYMPORTER-RELATED"/>
    <property type="match status" value="1"/>
</dbReference>
<evidence type="ECO:0000256" key="11">
    <source>
        <dbReference type="ARBA" id="ARBA00023201"/>
    </source>
</evidence>
<dbReference type="InterPro" id="IPR001734">
    <property type="entry name" value="Na/solute_symporter"/>
</dbReference>
<comment type="subcellular location">
    <subcellularLocation>
        <location evidence="1 14">Cell membrane</location>
        <topology evidence="1 14">Multi-pass membrane protein</topology>
    </subcellularLocation>
</comment>
<feature type="transmembrane region" description="Helical" evidence="14">
    <location>
        <begin position="120"/>
        <end position="139"/>
    </location>
</feature>
<dbReference type="GO" id="GO:0005886">
    <property type="term" value="C:plasma membrane"/>
    <property type="evidence" value="ECO:0007669"/>
    <property type="project" value="UniProtKB-SubCell"/>
</dbReference>
<evidence type="ECO:0000256" key="13">
    <source>
        <dbReference type="RuleBase" id="RU362091"/>
    </source>
</evidence>
<feature type="transmembrane region" description="Helical" evidence="14">
    <location>
        <begin position="268"/>
        <end position="285"/>
    </location>
</feature>
<evidence type="ECO:0000256" key="10">
    <source>
        <dbReference type="ARBA" id="ARBA00023136"/>
    </source>
</evidence>
<reference evidence="15" key="1">
    <citation type="submission" date="2006-05" db="EMBL/GenBank/DDBJ databases">
        <title>Annotation of the draft genome assembly of Desulfuromonas acetoxidans DSM 684.</title>
        <authorList>
            <consortium name="US DOE Joint Genome Institute (JGI-ORNL)"/>
            <person name="Larimer F."/>
            <person name="Land M."/>
            <person name="Hauser L."/>
        </authorList>
    </citation>
    <scope>NUCLEOTIDE SEQUENCE [LARGE SCALE GENOMIC DNA]</scope>
    <source>
        <strain evidence="15">DSM 684</strain>
    </source>
</reference>
<dbReference type="AlphaFoldDB" id="Q1JXV4"/>
<keyword evidence="3 14" id="KW-0813">Transport</keyword>
<evidence type="ECO:0000256" key="7">
    <source>
        <dbReference type="ARBA" id="ARBA00022989"/>
    </source>
</evidence>
<sequence length="481" mass="51264">MLTAIEFSLYLMLMLTIGYLSMKKTKNNEDFIIGGRTLGPATSAISAGASDMSSWLLLGLPGAVFASGLVEGLWISLGLILGAYANWSIVAPRLRAYTEKLNAVTLPTYLSNRFDDSSHVIKSISAVVILIFFTLYVASGLKGGTLLFAHSFGASEQTALTITTLVVVSYTFLGGYLAVCWTDLIQGLLMLAALTFCALLAFFAVSGSGIDITVANPKAFNYQTSWLTGASLMSWGFGYFGQPHILARFIGIDKVDSVTKARRIGMSWMIVCLTLSVAIGLSGIACNELMPLPGVSGPDGNKERIFLALVNALFHPVFSGIVLAAVLAAVMSTADSQLLVLSSTLTEDLPLFKQFSPGRKAWISRFGIVGFALLSDIITSTSSGTILGMVGYAWGGFGAAFGPVILLSLIWRGTTRHGALAGMLVGAVTIFVVKNYVTIEGEYIFELLPGFILAFVAVILVSLVTAKPSQETLRKFDESQP</sequence>
<comment type="caution">
    <text evidence="15">The sequence shown here is derived from an EMBL/GenBank/DDBJ whole genome shotgun (WGS) entry which is preliminary data.</text>
</comment>
<evidence type="ECO:0000256" key="8">
    <source>
        <dbReference type="ARBA" id="ARBA00023053"/>
    </source>
</evidence>
<feature type="transmembrane region" description="Helical" evidence="14">
    <location>
        <begin position="362"/>
        <end position="379"/>
    </location>
</feature>
<dbReference type="GO" id="GO:0015824">
    <property type="term" value="P:proline transport"/>
    <property type="evidence" value="ECO:0007669"/>
    <property type="project" value="UniProtKB-UniRule"/>
</dbReference>
<feature type="transmembrane region" description="Helical" evidence="14">
    <location>
        <begin position="418"/>
        <end position="437"/>
    </location>
</feature>
<keyword evidence="11 14" id="KW-0739">Sodium transport</keyword>
<comment type="function">
    <text evidence="14">Catalyzes the sodium-dependent uptake of extracellular L-proline.</text>
</comment>
<name>Q1JXV4_DESA6</name>
<keyword evidence="5 14" id="KW-0812">Transmembrane</keyword>
<evidence type="ECO:0000256" key="12">
    <source>
        <dbReference type="ARBA" id="ARBA00033708"/>
    </source>
</evidence>
<keyword evidence="6 14" id="KW-0769">Symport</keyword>
<evidence type="ECO:0000256" key="4">
    <source>
        <dbReference type="ARBA" id="ARBA00022475"/>
    </source>
</evidence>
<evidence type="ECO:0000313" key="16">
    <source>
        <dbReference type="Proteomes" id="UP000005695"/>
    </source>
</evidence>